<evidence type="ECO:0000313" key="3">
    <source>
        <dbReference type="EMBL" id="MCJ2543562.1"/>
    </source>
</evidence>
<sequence>MRIPFFQVDAFTQKPFAGNPAAVCLLTKEGLAEPLLQQIAAENNLSETAFLLPQGSQGTTLHYELRWFTPTTEVDLCGHATLASAHVLFTQVDPQAEVVEFSTRSGLLRVRRQGERLVMDFPAQALEPWPEALERVSAALGVRPLELYQGGLGLAVLASAQQVQQLQPNMAEIKALASTGLIVTAPAEELDGEELDFVSRFFAPQLGIPEDPVTGAAHCLLIPYWAKRLGQSELTARQVSARGGELFCRDLGSRVEIAGYAVLVIVGELLLN</sequence>
<evidence type="ECO:0000256" key="1">
    <source>
        <dbReference type="ARBA" id="ARBA00008270"/>
    </source>
</evidence>
<gene>
    <name evidence="3" type="ORF">JX360_11695</name>
</gene>
<dbReference type="NCBIfam" id="TIGR00654">
    <property type="entry name" value="PhzF_family"/>
    <property type="match status" value="1"/>
</dbReference>
<proteinExistence type="inferred from homology"/>
<dbReference type="PIRSF" id="PIRSF016184">
    <property type="entry name" value="PhzC_PhzF"/>
    <property type="match status" value="1"/>
</dbReference>
<dbReference type="PANTHER" id="PTHR13774">
    <property type="entry name" value="PHENAZINE BIOSYNTHESIS PROTEIN"/>
    <property type="match status" value="1"/>
</dbReference>
<keyword evidence="4" id="KW-1185">Reference proteome</keyword>
<dbReference type="Proteomes" id="UP000830835">
    <property type="component" value="Unassembled WGS sequence"/>
</dbReference>
<name>A0ABT0CCQ0_THEVL</name>
<protein>
    <submittedName>
        <fullName evidence="3">PhzF family phenazine biosynthesis protein</fullName>
    </submittedName>
</protein>
<dbReference type="PANTHER" id="PTHR13774:SF17">
    <property type="entry name" value="PHENAZINE BIOSYNTHESIS-LIKE DOMAIN-CONTAINING PROTEIN"/>
    <property type="match status" value="1"/>
</dbReference>
<comment type="caution">
    <text evidence="3">The sequence shown here is derived from an EMBL/GenBank/DDBJ whole genome shotgun (WGS) entry which is preliminary data.</text>
</comment>
<reference evidence="3" key="1">
    <citation type="submission" date="2021-02" db="EMBL/GenBank/DDBJ databases">
        <title>The CRISPR/cas machinery reduction and long-range gene transfer in the hot spring cyanobacterium Synechococcus.</title>
        <authorList>
            <person name="Dvorak P."/>
            <person name="Jahodarova E."/>
            <person name="Hasler P."/>
            <person name="Poulickova A."/>
        </authorList>
    </citation>
    <scope>NUCLEOTIDE SEQUENCE</scope>
    <source>
        <strain evidence="3">Rupite</strain>
    </source>
</reference>
<dbReference type="InterPro" id="IPR003719">
    <property type="entry name" value="Phenazine_PhzF-like"/>
</dbReference>
<accession>A0ABT0CCQ0</accession>
<dbReference type="EMBL" id="JAFIRA010000031">
    <property type="protein sequence ID" value="MCJ2543562.1"/>
    <property type="molecule type" value="Genomic_DNA"/>
</dbReference>
<comment type="similarity">
    <text evidence="1">Belongs to the PhzF family.</text>
</comment>
<evidence type="ECO:0000256" key="2">
    <source>
        <dbReference type="ARBA" id="ARBA00023235"/>
    </source>
</evidence>
<organism evidence="3 4">
    <name type="scientific">Thermostichus vulcanus str. 'Rupite'</name>
    <dbReference type="NCBI Taxonomy" id="2813851"/>
    <lineage>
        <taxon>Bacteria</taxon>
        <taxon>Bacillati</taxon>
        <taxon>Cyanobacteriota</taxon>
        <taxon>Cyanophyceae</taxon>
        <taxon>Thermostichales</taxon>
        <taxon>Thermostichaceae</taxon>
        <taxon>Thermostichus</taxon>
    </lineage>
</organism>
<dbReference type="SUPFAM" id="SSF54506">
    <property type="entry name" value="Diaminopimelate epimerase-like"/>
    <property type="match status" value="1"/>
</dbReference>
<keyword evidence="2" id="KW-0413">Isomerase</keyword>
<dbReference type="Gene3D" id="3.10.310.10">
    <property type="entry name" value="Diaminopimelate Epimerase, Chain A, domain 1"/>
    <property type="match status" value="2"/>
</dbReference>
<dbReference type="Pfam" id="PF02567">
    <property type="entry name" value="PhzC-PhzF"/>
    <property type="match status" value="1"/>
</dbReference>
<evidence type="ECO:0000313" key="4">
    <source>
        <dbReference type="Proteomes" id="UP000830835"/>
    </source>
</evidence>